<feature type="transmembrane region" description="Helical" evidence="1">
    <location>
        <begin position="274"/>
        <end position="292"/>
    </location>
</feature>
<feature type="transmembrane region" description="Helical" evidence="1">
    <location>
        <begin position="30"/>
        <end position="50"/>
    </location>
</feature>
<keyword evidence="3" id="KW-1185">Reference proteome</keyword>
<evidence type="ECO:0008006" key="4">
    <source>
        <dbReference type="Google" id="ProtNLM"/>
    </source>
</evidence>
<evidence type="ECO:0000313" key="3">
    <source>
        <dbReference type="Proteomes" id="UP000184192"/>
    </source>
</evidence>
<organism evidence="2 3">
    <name type="scientific">Bacteroides stercorirosoris</name>
    <dbReference type="NCBI Taxonomy" id="871324"/>
    <lineage>
        <taxon>Bacteria</taxon>
        <taxon>Pseudomonadati</taxon>
        <taxon>Bacteroidota</taxon>
        <taxon>Bacteroidia</taxon>
        <taxon>Bacteroidales</taxon>
        <taxon>Bacteroidaceae</taxon>
        <taxon>Bacteroides</taxon>
    </lineage>
</organism>
<accession>A0A1M6KMV6</accession>
<feature type="transmembrane region" description="Helical" evidence="1">
    <location>
        <begin position="298"/>
        <end position="316"/>
    </location>
</feature>
<sequence length="348" mass="40164">MRNKGLKYDLGMQIGIGLRRAYSFFSLRRSALICISLFLCFCFLSCRYSRPNLDDEGMSAGTRDSLTYLYDRHYTLNTNLEVVQDSVVLACLPVKDCYNTLYKGDRVVVAEFAIHPADSVDSVWVKLAHTQEIQGWIGEREMMQAFVPTDSISQFIYLFSDTHASYFVIIFALFVGAWMLRLFRRKQLKMVYFNDIDSVYPLLLCLLMAFSATVYESMQVFVPETWEHFYFNPTLSPFKVPFVLSVFLLGIWLFIIVLLAVLDDLFRQLSPAAAMFYLLGLASCCIFCYFFFILTTQIYIGYVFLAAFIWIFLKKVHATLVVYRYRCGNCGQKLKEKGRCPSCGAINE</sequence>
<reference evidence="3" key="1">
    <citation type="submission" date="2016-11" db="EMBL/GenBank/DDBJ databases">
        <authorList>
            <person name="Varghese N."/>
            <person name="Submissions S."/>
        </authorList>
    </citation>
    <scope>NUCLEOTIDE SEQUENCE [LARGE SCALE GENOMIC DNA]</scope>
    <source>
        <strain evidence="3">DSM 26884</strain>
    </source>
</reference>
<dbReference type="EMBL" id="FQZN01000039">
    <property type="protein sequence ID" value="SHJ60232.1"/>
    <property type="molecule type" value="Genomic_DNA"/>
</dbReference>
<keyword evidence="1" id="KW-0812">Transmembrane</keyword>
<gene>
    <name evidence="2" type="ORF">SAMN05444350_1391</name>
</gene>
<keyword evidence="1" id="KW-1133">Transmembrane helix</keyword>
<protein>
    <recommendedName>
        <fullName evidence="4">Zinc ribbon domain-containing protein</fullName>
    </recommendedName>
</protein>
<dbReference type="eggNOG" id="ENOG502ZDI8">
    <property type="taxonomic scope" value="Bacteria"/>
</dbReference>
<feature type="transmembrane region" description="Helical" evidence="1">
    <location>
        <begin position="242"/>
        <end position="262"/>
    </location>
</feature>
<keyword evidence="1" id="KW-0472">Membrane</keyword>
<feature type="transmembrane region" description="Helical" evidence="1">
    <location>
        <begin position="200"/>
        <end position="222"/>
    </location>
</feature>
<dbReference type="Proteomes" id="UP000184192">
    <property type="component" value="Unassembled WGS sequence"/>
</dbReference>
<proteinExistence type="predicted"/>
<evidence type="ECO:0000256" key="1">
    <source>
        <dbReference type="SAM" id="Phobius"/>
    </source>
</evidence>
<feature type="transmembrane region" description="Helical" evidence="1">
    <location>
        <begin position="163"/>
        <end position="180"/>
    </location>
</feature>
<dbReference type="AlphaFoldDB" id="A0A1M6KMV6"/>
<evidence type="ECO:0000313" key="2">
    <source>
        <dbReference type="EMBL" id="SHJ60232.1"/>
    </source>
</evidence>
<name>A0A1M6KMV6_9BACE</name>